<comment type="caution">
    <text evidence="2">The sequence shown here is derived from an EMBL/GenBank/DDBJ whole genome shotgun (WGS) entry which is preliminary data.</text>
</comment>
<name>A0ABX9K2X7_9BACT</name>
<evidence type="ECO:0008006" key="4">
    <source>
        <dbReference type="Google" id="ProtNLM"/>
    </source>
</evidence>
<keyword evidence="1" id="KW-1133">Transmembrane helix</keyword>
<keyword evidence="1" id="KW-0812">Transmembrane</keyword>
<accession>A0ABX9K2X7</accession>
<feature type="transmembrane region" description="Helical" evidence="1">
    <location>
        <begin position="61"/>
        <end position="79"/>
    </location>
</feature>
<evidence type="ECO:0000256" key="1">
    <source>
        <dbReference type="SAM" id="Phobius"/>
    </source>
</evidence>
<sequence>MDKPFLDGDARYALAMAIAHDKVLGAMKEELSRMVSPQAVVATVVGGLTMYAVLLTLPEPISKGLAAILTLGAMAYLGWDTVWRLMDGWLVLMRDVDRATTFSELYASGEKFGDTLGQKAARAFVMLATVAMGNTATSLAAALPKLPGAGQAAVVAEAQLNIRLTAPALAQVESVALSARGVTFVLAPNAVAMAARESSSSDAVGRFRAGTYGELKNAGIKDAHHVIQDAAVRELPGYDSRAAPAVELKGPATRVGTAHYEATQVQRQAGGGTYADERRIAYEALRRAGLSHEEAQTLIARADDYFKSIGVMLSTPTRIPGNR</sequence>
<evidence type="ECO:0000313" key="2">
    <source>
        <dbReference type="EMBL" id="REG32173.1"/>
    </source>
</evidence>
<feature type="transmembrane region" description="Helical" evidence="1">
    <location>
        <begin position="35"/>
        <end position="55"/>
    </location>
</feature>
<dbReference type="RefSeq" id="WP_245682728.1">
    <property type="nucleotide sequence ID" value="NZ_CP011509.1"/>
</dbReference>
<dbReference type="Proteomes" id="UP000256345">
    <property type="component" value="Unassembled WGS sequence"/>
</dbReference>
<keyword evidence="3" id="KW-1185">Reference proteome</keyword>
<proteinExistence type="predicted"/>
<gene>
    <name evidence="2" type="ORF">ATI61_105501</name>
</gene>
<keyword evidence="1" id="KW-0472">Membrane</keyword>
<protein>
    <recommendedName>
        <fullName evidence="4">Lipoprotein</fullName>
    </recommendedName>
</protein>
<dbReference type="EMBL" id="QUMU01000005">
    <property type="protein sequence ID" value="REG32173.1"/>
    <property type="molecule type" value="Genomic_DNA"/>
</dbReference>
<reference evidence="2 3" key="1">
    <citation type="submission" date="2018-08" db="EMBL/GenBank/DDBJ databases">
        <title>Genomic Encyclopedia of Archaeal and Bacterial Type Strains, Phase II (KMG-II): from individual species to whole genera.</title>
        <authorList>
            <person name="Goeker M."/>
        </authorList>
    </citation>
    <scope>NUCLEOTIDE SEQUENCE [LARGE SCALE GENOMIC DNA]</scope>
    <source>
        <strain evidence="2 3">DSM 2261</strain>
    </source>
</reference>
<evidence type="ECO:0000313" key="3">
    <source>
        <dbReference type="Proteomes" id="UP000256345"/>
    </source>
</evidence>
<organism evidence="2 3">
    <name type="scientific">Archangium gephyra</name>
    <dbReference type="NCBI Taxonomy" id="48"/>
    <lineage>
        <taxon>Bacteria</taxon>
        <taxon>Pseudomonadati</taxon>
        <taxon>Myxococcota</taxon>
        <taxon>Myxococcia</taxon>
        <taxon>Myxococcales</taxon>
        <taxon>Cystobacterineae</taxon>
        <taxon>Archangiaceae</taxon>
        <taxon>Archangium</taxon>
    </lineage>
</organism>